<keyword evidence="1" id="KW-1133">Transmembrane helix</keyword>
<reference evidence="2 3" key="1">
    <citation type="submission" date="2023-07" db="EMBL/GenBank/DDBJ databases">
        <title>Comparative genomics of wheat-associated soil bacteria to identify genetic determinants of phenazine resistance.</title>
        <authorList>
            <person name="Mouncey N."/>
        </authorList>
    </citation>
    <scope>NUCLEOTIDE SEQUENCE [LARGE SCALE GENOMIC DNA]</scope>
    <source>
        <strain evidence="2 3">W1I3</strain>
    </source>
</reference>
<organism evidence="2 3">
    <name type="scientific">Pseudarthrobacter siccitolerans</name>
    <dbReference type="NCBI Taxonomy" id="861266"/>
    <lineage>
        <taxon>Bacteria</taxon>
        <taxon>Bacillati</taxon>
        <taxon>Actinomycetota</taxon>
        <taxon>Actinomycetes</taxon>
        <taxon>Micrococcales</taxon>
        <taxon>Micrococcaceae</taxon>
        <taxon>Pseudarthrobacter</taxon>
    </lineage>
</organism>
<proteinExistence type="predicted"/>
<feature type="transmembrane region" description="Helical" evidence="1">
    <location>
        <begin position="54"/>
        <end position="75"/>
    </location>
</feature>
<accession>A0ABU0PQA5</accession>
<gene>
    <name evidence="2" type="ORF">QFZ36_003453</name>
</gene>
<protein>
    <submittedName>
        <fullName evidence="2">Sterol desaturase/sphingolipid hydroxylase (Fatty acid hydroxylase superfamily)</fullName>
    </submittedName>
</protein>
<keyword evidence="3" id="KW-1185">Reference proteome</keyword>
<dbReference type="Proteomes" id="UP001236806">
    <property type="component" value="Unassembled WGS sequence"/>
</dbReference>
<dbReference type="EMBL" id="JAUSXB010000001">
    <property type="protein sequence ID" value="MDQ0675892.1"/>
    <property type="molecule type" value="Genomic_DNA"/>
</dbReference>
<feature type="transmembrane region" description="Helical" evidence="1">
    <location>
        <begin position="23"/>
        <end position="48"/>
    </location>
</feature>
<evidence type="ECO:0000313" key="3">
    <source>
        <dbReference type="Proteomes" id="UP001236806"/>
    </source>
</evidence>
<keyword evidence="1" id="KW-0812">Transmembrane</keyword>
<name>A0ABU0PQA5_9MICC</name>
<sequence>MPALSDRAVSVTSMTPSRYRRPLTIFAAVIAVLSLAAVAAVMAFAFAGSVAPAWVTYAALYGLPLAFLLMLFLVLDSVAGRRRAGKPDGR</sequence>
<evidence type="ECO:0000256" key="1">
    <source>
        <dbReference type="SAM" id="Phobius"/>
    </source>
</evidence>
<evidence type="ECO:0000313" key="2">
    <source>
        <dbReference type="EMBL" id="MDQ0675892.1"/>
    </source>
</evidence>
<keyword evidence="1" id="KW-0472">Membrane</keyword>
<comment type="caution">
    <text evidence="2">The sequence shown here is derived from an EMBL/GenBank/DDBJ whole genome shotgun (WGS) entry which is preliminary data.</text>
</comment>